<comment type="function">
    <text evidence="7">Part of the tripartite ATP-independent periplasmic (TRAP) transport system.</text>
</comment>
<feature type="transmembrane region" description="Helical" evidence="7">
    <location>
        <begin position="409"/>
        <end position="428"/>
    </location>
</feature>
<feature type="transmembrane region" description="Helical" evidence="7">
    <location>
        <begin position="364"/>
        <end position="389"/>
    </location>
</feature>
<feature type="transmembrane region" description="Helical" evidence="7">
    <location>
        <begin position="140"/>
        <end position="163"/>
    </location>
</feature>
<dbReference type="PANTHER" id="PTHR33362:SF5">
    <property type="entry name" value="C4-DICARBOXYLATE TRAP TRANSPORTER LARGE PERMEASE PROTEIN DCTM"/>
    <property type="match status" value="1"/>
</dbReference>
<keyword evidence="7" id="KW-0813">Transport</keyword>
<evidence type="ECO:0000256" key="1">
    <source>
        <dbReference type="ARBA" id="ARBA00004429"/>
    </source>
</evidence>
<feature type="transmembrane region" description="Helical" evidence="7">
    <location>
        <begin position="47"/>
        <end position="65"/>
    </location>
</feature>
<evidence type="ECO:0000256" key="2">
    <source>
        <dbReference type="ARBA" id="ARBA00022475"/>
    </source>
</evidence>
<dbReference type="EMBL" id="QMDL01000001">
    <property type="protein sequence ID" value="RMJ05815.1"/>
    <property type="molecule type" value="Genomic_DNA"/>
</dbReference>
<feature type="transmembrane region" description="Helical" evidence="7">
    <location>
        <begin position="321"/>
        <end position="352"/>
    </location>
</feature>
<comment type="caution">
    <text evidence="7">Lacks conserved residue(s) required for the propagation of feature annotation.</text>
</comment>
<name>A0A3M2RLM2_9GAMM</name>
<dbReference type="OrthoDB" id="9796052at2"/>
<keyword evidence="4 7" id="KW-0812">Transmembrane</keyword>
<evidence type="ECO:0000259" key="8">
    <source>
        <dbReference type="Pfam" id="PF06808"/>
    </source>
</evidence>
<evidence type="ECO:0000256" key="4">
    <source>
        <dbReference type="ARBA" id="ARBA00022692"/>
    </source>
</evidence>
<evidence type="ECO:0000256" key="3">
    <source>
        <dbReference type="ARBA" id="ARBA00022519"/>
    </source>
</evidence>
<accession>A0A3M2RLM2</accession>
<feature type="domain" description="TRAP C4-dicarboxylate transport system permease DctM subunit" evidence="8">
    <location>
        <begin position="8"/>
        <end position="424"/>
    </location>
</feature>
<dbReference type="RefSeq" id="WP_114333302.1">
    <property type="nucleotide sequence ID" value="NZ_QMDL01000001.1"/>
</dbReference>
<organism evidence="9 10">
    <name type="scientific">Marinobacter litoralis</name>
    <dbReference type="NCBI Taxonomy" id="187981"/>
    <lineage>
        <taxon>Bacteria</taxon>
        <taxon>Pseudomonadati</taxon>
        <taxon>Pseudomonadota</taxon>
        <taxon>Gammaproteobacteria</taxon>
        <taxon>Pseudomonadales</taxon>
        <taxon>Marinobacteraceae</taxon>
        <taxon>Marinobacter</taxon>
    </lineage>
</organism>
<keyword evidence="5 7" id="KW-1133">Transmembrane helix</keyword>
<comment type="subunit">
    <text evidence="7">The complex comprises the extracytoplasmic solute receptor protein and the two transmembrane proteins.</text>
</comment>
<dbReference type="InterPro" id="IPR010656">
    <property type="entry name" value="DctM"/>
</dbReference>
<protein>
    <recommendedName>
        <fullName evidence="7">TRAP transporter large permease protein</fullName>
    </recommendedName>
</protein>
<reference evidence="9 10" key="1">
    <citation type="submission" date="2018-08" db="EMBL/GenBank/DDBJ databases">
        <title>Whole Genome Sequence of the Moderate Halophilic Marine Bacterium Marinobacter litoralis Sw-45.</title>
        <authorList>
            <person name="Musa H."/>
        </authorList>
    </citation>
    <scope>NUCLEOTIDE SEQUENCE [LARGE SCALE GENOMIC DNA]</scope>
    <source>
        <strain evidence="9 10">Sw-45</strain>
    </source>
</reference>
<dbReference type="InterPro" id="IPR004681">
    <property type="entry name" value="TRAP_DctM"/>
</dbReference>
<dbReference type="Pfam" id="PF06808">
    <property type="entry name" value="DctM"/>
    <property type="match status" value="1"/>
</dbReference>
<proteinExistence type="inferred from homology"/>
<feature type="transmembrane region" description="Helical" evidence="7">
    <location>
        <begin position="249"/>
        <end position="272"/>
    </location>
</feature>
<gene>
    <name evidence="9" type="primary">siaT_1</name>
    <name evidence="9" type="ORF">DOQ08_00491</name>
</gene>
<keyword evidence="3 7" id="KW-0997">Cell inner membrane</keyword>
<dbReference type="PIRSF" id="PIRSF006066">
    <property type="entry name" value="HI0050"/>
    <property type="match status" value="1"/>
</dbReference>
<comment type="subcellular location">
    <subcellularLocation>
        <location evidence="1 7">Cell inner membrane</location>
        <topology evidence="1 7">Multi-pass membrane protein</topology>
    </subcellularLocation>
</comment>
<evidence type="ECO:0000256" key="7">
    <source>
        <dbReference type="RuleBase" id="RU369079"/>
    </source>
</evidence>
<dbReference type="Proteomes" id="UP000265903">
    <property type="component" value="Unassembled WGS sequence"/>
</dbReference>
<feature type="transmembrane region" description="Helical" evidence="7">
    <location>
        <begin position="222"/>
        <end position="243"/>
    </location>
</feature>
<dbReference type="GO" id="GO:0022857">
    <property type="term" value="F:transmembrane transporter activity"/>
    <property type="evidence" value="ECO:0007669"/>
    <property type="project" value="UniProtKB-UniRule"/>
</dbReference>
<comment type="caution">
    <text evidence="9">The sequence shown here is derived from an EMBL/GenBank/DDBJ whole genome shotgun (WGS) entry which is preliminary data.</text>
</comment>
<keyword evidence="10" id="KW-1185">Reference proteome</keyword>
<evidence type="ECO:0000256" key="6">
    <source>
        <dbReference type="ARBA" id="ARBA00023136"/>
    </source>
</evidence>
<sequence length="429" mass="45010">MMVLIVIASLLILLALGTPVAFSLGISALLGIVYVGGFSASFAVSDIIWGTVSEFVLVAIPLFVLMSEIINSSGVGKDLFRSVDKWFGWLPGGLAISAIVAGAIFGAVSGTAVGVAAVIGSVAIPEMMKRNYSNEMSSGTVAASSGLGMIIPPSLPLIMYGVVTETSIADLFSGALIPGIVIVLMMCAYVAFVLLKERKKPGFVRVDSTADERKDLSFGKSLALAGPVIFLIVVVIGSIYNGIATPTEAAAIGVFGALVISAMKGSLSLKTLSEALVKSTKTNCMLLAILAFAMVFSYALSNAQVPQQVAEMVISAELNKWTFFIIVMVMLFFLGMLLDAISLVIIAVPIIFPAMLAYGFDPIWLGVVIMVNMCFAVITPPVGLCLYVVRDSVAGLTLSQVIRGTIPFIVLYAAAIVVLSMFPSLTALY</sequence>
<dbReference type="GO" id="GO:0005886">
    <property type="term" value="C:plasma membrane"/>
    <property type="evidence" value="ECO:0007669"/>
    <property type="project" value="UniProtKB-SubCell"/>
</dbReference>
<dbReference type="NCBIfam" id="TIGR00786">
    <property type="entry name" value="dctM"/>
    <property type="match status" value="1"/>
</dbReference>
<dbReference type="PANTHER" id="PTHR33362">
    <property type="entry name" value="SIALIC ACID TRAP TRANSPORTER PERMEASE PROTEIN SIAT-RELATED"/>
    <property type="match status" value="1"/>
</dbReference>
<feature type="transmembrane region" description="Helical" evidence="7">
    <location>
        <begin position="284"/>
        <end position="301"/>
    </location>
</feature>
<dbReference type="AlphaFoldDB" id="A0A3M2RLM2"/>
<feature type="transmembrane region" description="Helical" evidence="7">
    <location>
        <begin position="175"/>
        <end position="195"/>
    </location>
</feature>
<keyword evidence="6 7" id="KW-0472">Membrane</keyword>
<keyword evidence="2" id="KW-1003">Cell membrane</keyword>
<evidence type="ECO:0000256" key="5">
    <source>
        <dbReference type="ARBA" id="ARBA00022989"/>
    </source>
</evidence>
<evidence type="ECO:0000313" key="10">
    <source>
        <dbReference type="Proteomes" id="UP000265903"/>
    </source>
</evidence>
<evidence type="ECO:0000313" key="9">
    <source>
        <dbReference type="EMBL" id="RMJ05815.1"/>
    </source>
</evidence>
<comment type="similarity">
    <text evidence="7">Belongs to the TRAP transporter large permease family.</text>
</comment>